<evidence type="ECO:0000313" key="2">
    <source>
        <dbReference type="Proteomes" id="UP000620124"/>
    </source>
</evidence>
<accession>A0A8H7CCW8</accession>
<protein>
    <submittedName>
        <fullName evidence="1">Uncharacterized protein</fullName>
    </submittedName>
</protein>
<gene>
    <name evidence="1" type="ORF">MVEN_02402300</name>
</gene>
<dbReference type="Proteomes" id="UP000620124">
    <property type="component" value="Unassembled WGS sequence"/>
</dbReference>
<dbReference type="EMBL" id="JACAZI010000031">
    <property type="protein sequence ID" value="KAF7332964.1"/>
    <property type="molecule type" value="Genomic_DNA"/>
</dbReference>
<proteinExistence type="predicted"/>
<reference evidence="1" key="1">
    <citation type="submission" date="2020-05" db="EMBL/GenBank/DDBJ databases">
        <title>Mycena genomes resolve the evolution of fungal bioluminescence.</title>
        <authorList>
            <person name="Tsai I.J."/>
        </authorList>
    </citation>
    <scope>NUCLEOTIDE SEQUENCE</scope>
    <source>
        <strain evidence="1">CCC161011</strain>
    </source>
</reference>
<sequence>MYGNQNTYQNFQAAFYTRVSVAPPFEAEAFVRGVREGFQRYEGQADMYENAKVQGIFNSRSTRVPLVVDREGYNRLHLFSSHHFGHQKVAIGFRTVRVDDPAMLGREVYCVYRCRRARGAGPQVVDSLEELFQWAQL</sequence>
<comment type="caution">
    <text evidence="1">The sequence shown here is derived from an EMBL/GenBank/DDBJ whole genome shotgun (WGS) entry which is preliminary data.</text>
</comment>
<name>A0A8H7CCW8_9AGAR</name>
<dbReference type="AlphaFoldDB" id="A0A8H7CCW8"/>
<evidence type="ECO:0000313" key="1">
    <source>
        <dbReference type="EMBL" id="KAF7332964.1"/>
    </source>
</evidence>
<keyword evidence="2" id="KW-1185">Reference proteome</keyword>
<organism evidence="1 2">
    <name type="scientific">Mycena venus</name>
    <dbReference type="NCBI Taxonomy" id="2733690"/>
    <lineage>
        <taxon>Eukaryota</taxon>
        <taxon>Fungi</taxon>
        <taxon>Dikarya</taxon>
        <taxon>Basidiomycota</taxon>
        <taxon>Agaricomycotina</taxon>
        <taxon>Agaricomycetes</taxon>
        <taxon>Agaricomycetidae</taxon>
        <taxon>Agaricales</taxon>
        <taxon>Marasmiineae</taxon>
        <taxon>Mycenaceae</taxon>
        <taxon>Mycena</taxon>
    </lineage>
</organism>